<dbReference type="Gene3D" id="3.40.50.150">
    <property type="entry name" value="Vaccinia Virus protein VP39"/>
    <property type="match status" value="1"/>
</dbReference>
<proteinExistence type="predicted"/>
<accession>A0ABM5LTK3</accession>
<organism evidence="1 2">
    <name type="scientific">Bacillus atrophaeus (strain 1942)</name>
    <dbReference type="NCBI Taxonomy" id="720555"/>
    <lineage>
        <taxon>Bacteria</taxon>
        <taxon>Bacillati</taxon>
        <taxon>Bacillota</taxon>
        <taxon>Bacilli</taxon>
        <taxon>Bacillales</taxon>
        <taxon>Bacillaceae</taxon>
        <taxon>Bacillus</taxon>
    </lineage>
</organism>
<reference evidence="1 2" key="1">
    <citation type="journal article" date="2011" name="Front. Microbiol.">
        <title>Genomic signatures of strain selection and enhancement in Bacillus atrophaeus var. globigii, a historical biowarfare simulant.</title>
        <authorList>
            <person name="Gibbons H.S."/>
            <person name="Broomall S.M."/>
            <person name="McNew L.A."/>
            <person name="Daligault H."/>
            <person name="Chapman C."/>
            <person name="Bruce D."/>
            <person name="Karavis M."/>
            <person name="Krepps M."/>
            <person name="McGregor P.A."/>
            <person name="Hong C."/>
            <person name="Park K.H."/>
            <person name="Akmal A."/>
            <person name="Feldman A."/>
            <person name="Lin J.S."/>
            <person name="Chang W.E."/>
            <person name="Higgs B.W."/>
            <person name="Demirev P."/>
            <person name="Lindquist J."/>
            <person name="Liem A."/>
            <person name="Fochler E."/>
            <person name="Read T.D."/>
            <person name="Tapia R."/>
            <person name="Johnson S."/>
            <person name="Bishop-Lilly K.A."/>
            <person name="Detter C."/>
            <person name="Han C."/>
            <person name="Sozhamannan S."/>
            <person name="Rosenzweig C.N."/>
            <person name="Skowronski E.W."/>
        </authorList>
    </citation>
    <scope>NUCLEOTIDE SEQUENCE [LARGE SCALE GENOMIC DNA]</scope>
    <source>
        <strain evidence="1 2">1942</strain>
    </source>
</reference>
<dbReference type="InterPro" id="IPR029063">
    <property type="entry name" value="SAM-dependent_MTases_sf"/>
</dbReference>
<evidence type="ECO:0000313" key="1">
    <source>
        <dbReference type="EMBL" id="ADP31025.1"/>
    </source>
</evidence>
<evidence type="ECO:0000313" key="2">
    <source>
        <dbReference type="Proteomes" id="UP000006867"/>
    </source>
</evidence>
<sequence length="77" mass="8471">MVFVIRRKDTEVMKTFNQTVANHPQLESILIPISDGVTVAKVKSGDKQIVNIIWICGVLWKQGAAAPAVELNGQQLI</sequence>
<dbReference type="EMBL" id="CP002207">
    <property type="protein sequence ID" value="ADP31025.1"/>
    <property type="molecule type" value="Genomic_DNA"/>
</dbReference>
<dbReference type="Proteomes" id="UP000006867">
    <property type="component" value="Chromosome"/>
</dbReference>
<gene>
    <name evidence="1" type="ordered locus">BATR1942_00325</name>
</gene>
<keyword evidence="2" id="KW-1185">Reference proteome</keyword>
<protein>
    <submittedName>
        <fullName evidence="1">O-methyltransferase</fullName>
    </submittedName>
</protein>
<name>A0ABM5LTK3_BACA1</name>